<reference evidence="2" key="1">
    <citation type="journal article" date="2019" name="Int. J. Syst. Evol. Microbiol.">
        <title>The Global Catalogue of Microorganisms (GCM) 10K type strain sequencing project: providing services to taxonomists for standard genome sequencing and annotation.</title>
        <authorList>
            <consortium name="The Broad Institute Genomics Platform"/>
            <consortium name="The Broad Institute Genome Sequencing Center for Infectious Disease"/>
            <person name="Wu L."/>
            <person name="Ma J."/>
        </authorList>
    </citation>
    <scope>NUCLEOTIDE SEQUENCE [LARGE SCALE GENOMIC DNA]</scope>
    <source>
        <strain evidence="2">CCM 8979</strain>
    </source>
</reference>
<accession>A0ABW4D1H7</accession>
<keyword evidence="2" id="KW-1185">Reference proteome</keyword>
<dbReference type="InterPro" id="IPR043519">
    <property type="entry name" value="NT_sf"/>
</dbReference>
<dbReference type="Gene3D" id="3.30.460.10">
    <property type="entry name" value="Beta Polymerase, domain 2"/>
    <property type="match status" value="1"/>
</dbReference>
<dbReference type="EMBL" id="JBHTOD010000004">
    <property type="protein sequence ID" value="MFD1455424.1"/>
    <property type="molecule type" value="Genomic_DNA"/>
</dbReference>
<organism evidence="1 2">
    <name type="scientific">Levilactobacillus lanxiensis</name>
    <dbReference type="NCBI Taxonomy" id="2799568"/>
    <lineage>
        <taxon>Bacteria</taxon>
        <taxon>Bacillati</taxon>
        <taxon>Bacillota</taxon>
        <taxon>Bacilli</taxon>
        <taxon>Lactobacillales</taxon>
        <taxon>Lactobacillaceae</taxon>
        <taxon>Levilactobacillus</taxon>
    </lineage>
</organism>
<dbReference type="Proteomes" id="UP001597189">
    <property type="component" value="Unassembled WGS sequence"/>
</dbReference>
<evidence type="ECO:0008006" key="3">
    <source>
        <dbReference type="Google" id="ProtNLM"/>
    </source>
</evidence>
<protein>
    <recommendedName>
        <fullName evidence="3">RelA/SpoT domain-containing protein</fullName>
    </recommendedName>
</protein>
<gene>
    <name evidence="1" type="ORF">ACFQ44_06955</name>
</gene>
<comment type="caution">
    <text evidence="1">The sequence shown here is derived from an EMBL/GenBank/DDBJ whole genome shotgun (WGS) entry which is preliminary data.</text>
</comment>
<dbReference type="RefSeq" id="WP_203644907.1">
    <property type="nucleotide sequence ID" value="NZ_BOLN01000004.1"/>
</dbReference>
<sequence>MRNLKVIENVIFAIQESSDLFNAAFYGKVRSSRLLINLKKLYVDDFNTDEWRELSWLYVKALSSNRQVGTFLDQSVYATIGIQFRVKSFKTVQIKLTHNLNRHRYVAKICNDFFGARIIVSDDLYDSDEFRELLKQLKNQKIISRFYVREDGNYHAIHCYFQSKNYYFPWELQVWPQRNQQNNYQEHERHERERNL</sequence>
<proteinExistence type="predicted"/>
<evidence type="ECO:0000313" key="2">
    <source>
        <dbReference type="Proteomes" id="UP001597189"/>
    </source>
</evidence>
<name>A0ABW4D1H7_9LACO</name>
<evidence type="ECO:0000313" key="1">
    <source>
        <dbReference type="EMBL" id="MFD1455424.1"/>
    </source>
</evidence>